<evidence type="ECO:0000256" key="7">
    <source>
        <dbReference type="ARBA" id="ARBA00022723"/>
    </source>
</evidence>
<keyword evidence="5" id="KW-0808">Transferase</keyword>
<evidence type="ECO:0000256" key="9">
    <source>
        <dbReference type="ARBA" id="ARBA00022786"/>
    </source>
</evidence>
<reference evidence="20 21" key="1">
    <citation type="journal article" date="2019" name="Sci. Rep.">
        <title>Comparative genomics of chytrid fungi reveal insights into the obligate biotrophic and pathogenic lifestyle of Synchytrium endobioticum.</title>
        <authorList>
            <person name="van de Vossenberg B.T.L.H."/>
            <person name="Warris S."/>
            <person name="Nguyen H.D.T."/>
            <person name="van Gent-Pelzer M.P.E."/>
            <person name="Joly D.L."/>
            <person name="van de Geest H.C."/>
            <person name="Bonants P.J.M."/>
            <person name="Smith D.S."/>
            <person name="Levesque C.A."/>
            <person name="van der Lee T.A.J."/>
        </authorList>
    </citation>
    <scope>NUCLEOTIDE SEQUENCE [LARGE SCALE GENOMIC DNA]</scope>
    <source>
        <strain evidence="20 21">CBS 675.73</strain>
    </source>
</reference>
<keyword evidence="9" id="KW-0833">Ubl conjugation pathway</keyword>
<evidence type="ECO:0000256" key="3">
    <source>
        <dbReference type="ARBA" id="ARBA00008704"/>
    </source>
</evidence>
<accession>A0A507FFA4</accession>
<evidence type="ECO:0000256" key="16">
    <source>
        <dbReference type="ARBA" id="ARBA00034438"/>
    </source>
</evidence>
<proteinExistence type="inferred from homology"/>
<keyword evidence="7" id="KW-0479">Metal-binding</keyword>
<dbReference type="InterPro" id="IPR006845">
    <property type="entry name" value="Pex_N"/>
</dbReference>
<dbReference type="Pfam" id="PF04757">
    <property type="entry name" value="Pex2_Pex12"/>
    <property type="match status" value="1"/>
</dbReference>
<evidence type="ECO:0000256" key="17">
    <source>
        <dbReference type="ARBA" id="ARBA00034523"/>
    </source>
</evidence>
<evidence type="ECO:0000256" key="8">
    <source>
        <dbReference type="ARBA" id="ARBA00022771"/>
    </source>
</evidence>
<dbReference type="GO" id="GO:0061630">
    <property type="term" value="F:ubiquitin protein ligase activity"/>
    <property type="evidence" value="ECO:0007669"/>
    <property type="project" value="UniProtKB-EC"/>
</dbReference>
<evidence type="ECO:0000313" key="20">
    <source>
        <dbReference type="EMBL" id="TPX73978.1"/>
    </source>
</evidence>
<evidence type="ECO:0000256" key="6">
    <source>
        <dbReference type="ARBA" id="ARBA00022692"/>
    </source>
</evidence>
<comment type="similarity">
    <text evidence="3">Belongs to the pex2/pex10/pex12 family.</text>
</comment>
<comment type="caution">
    <text evidence="20">The sequence shown here is derived from an EMBL/GenBank/DDBJ whole genome shotgun (WGS) entry which is preliminary data.</text>
</comment>
<evidence type="ECO:0000256" key="2">
    <source>
        <dbReference type="ARBA" id="ARBA00004906"/>
    </source>
</evidence>
<dbReference type="GO" id="GO:0008270">
    <property type="term" value="F:zinc ion binding"/>
    <property type="evidence" value="ECO:0007669"/>
    <property type="project" value="UniProtKB-KW"/>
</dbReference>
<dbReference type="STRING" id="246404.A0A507FFA4"/>
<dbReference type="InterPro" id="IPR025654">
    <property type="entry name" value="PEX2/10"/>
</dbReference>
<dbReference type="GO" id="GO:0016562">
    <property type="term" value="P:protein import into peroxisome matrix, receptor recycling"/>
    <property type="evidence" value="ECO:0007669"/>
    <property type="project" value="UniProtKB-ARBA"/>
</dbReference>
<evidence type="ECO:0000313" key="21">
    <source>
        <dbReference type="Proteomes" id="UP000320333"/>
    </source>
</evidence>
<dbReference type="EC" id="2.3.2.36" evidence="17"/>
<dbReference type="PANTHER" id="PTHR48178">
    <property type="entry name" value="PEROXISOME BIOGENESIS FACTOR 2"/>
    <property type="match status" value="1"/>
</dbReference>
<keyword evidence="14" id="KW-0576">Peroxisome</keyword>
<dbReference type="EMBL" id="QEAP01000152">
    <property type="protein sequence ID" value="TPX73978.1"/>
    <property type="molecule type" value="Genomic_DNA"/>
</dbReference>
<evidence type="ECO:0000256" key="10">
    <source>
        <dbReference type="ARBA" id="ARBA00022833"/>
    </source>
</evidence>
<keyword evidence="12" id="KW-1133">Transmembrane helix</keyword>
<evidence type="ECO:0000256" key="1">
    <source>
        <dbReference type="ARBA" id="ARBA00004585"/>
    </source>
</evidence>
<evidence type="ECO:0000256" key="18">
    <source>
        <dbReference type="SAM" id="MobiDB-lite"/>
    </source>
</evidence>
<dbReference type="PANTHER" id="PTHR48178:SF1">
    <property type="entry name" value="PEROXISOME BIOGENESIS FACTOR 2"/>
    <property type="match status" value="1"/>
</dbReference>
<evidence type="ECO:0000256" key="13">
    <source>
        <dbReference type="ARBA" id="ARBA00023136"/>
    </source>
</evidence>
<dbReference type="GO" id="GO:0005778">
    <property type="term" value="C:peroxisomal membrane"/>
    <property type="evidence" value="ECO:0007669"/>
    <property type="project" value="UniProtKB-SubCell"/>
</dbReference>
<organism evidence="20 21">
    <name type="scientific">Chytriomyces confervae</name>
    <dbReference type="NCBI Taxonomy" id="246404"/>
    <lineage>
        <taxon>Eukaryota</taxon>
        <taxon>Fungi</taxon>
        <taxon>Fungi incertae sedis</taxon>
        <taxon>Chytridiomycota</taxon>
        <taxon>Chytridiomycota incertae sedis</taxon>
        <taxon>Chytridiomycetes</taxon>
        <taxon>Chytridiales</taxon>
        <taxon>Chytriomycetaceae</taxon>
        <taxon>Chytriomyces</taxon>
    </lineage>
</organism>
<evidence type="ECO:0000256" key="5">
    <source>
        <dbReference type="ARBA" id="ARBA00022679"/>
    </source>
</evidence>
<name>A0A507FFA4_9FUNG</name>
<keyword evidence="11" id="KW-0653">Protein transport</keyword>
<dbReference type="GO" id="GO:0016567">
    <property type="term" value="P:protein ubiquitination"/>
    <property type="evidence" value="ECO:0007669"/>
    <property type="project" value="UniProtKB-ARBA"/>
</dbReference>
<keyword evidence="21" id="KW-1185">Reference proteome</keyword>
<evidence type="ECO:0000256" key="15">
    <source>
        <dbReference type="ARBA" id="ARBA00032511"/>
    </source>
</evidence>
<keyword evidence="10" id="KW-0862">Zinc</keyword>
<evidence type="ECO:0000256" key="14">
    <source>
        <dbReference type="ARBA" id="ARBA00023140"/>
    </source>
</evidence>
<gene>
    <name evidence="20" type="ORF">CcCBS67573_g04762</name>
</gene>
<dbReference type="Proteomes" id="UP000320333">
    <property type="component" value="Unassembled WGS sequence"/>
</dbReference>
<comment type="catalytic activity">
    <reaction evidence="16">
        <text>[E2 ubiquitin-conjugating enzyme]-S-ubiquitinyl-L-cysteine + [acceptor protein]-L-cysteine = [E2 ubiquitin-conjugating enzyme]-L-cysteine + [acceptor protein]-S-ubiquitinyl-L-cysteine.</text>
        <dbReference type="EC" id="2.3.2.36"/>
    </reaction>
</comment>
<evidence type="ECO:0000256" key="4">
    <source>
        <dbReference type="ARBA" id="ARBA00022448"/>
    </source>
</evidence>
<keyword evidence="4" id="KW-0813">Transport</keyword>
<evidence type="ECO:0000256" key="12">
    <source>
        <dbReference type="ARBA" id="ARBA00022989"/>
    </source>
</evidence>
<comment type="subcellular location">
    <subcellularLocation>
        <location evidence="1">Peroxisome membrane</location>
        <topology evidence="1">Multi-pass membrane protein</topology>
    </subcellularLocation>
</comment>
<feature type="compositionally biased region" description="Polar residues" evidence="18">
    <location>
        <begin position="274"/>
        <end position="296"/>
    </location>
</feature>
<sequence length="383" mass="42961">MATRFANPVRSYALDTLEQIQSHTGNGDSELARALFPSNLSTAAKRVASNLNLNWNPSEASFARLAQLVSVLPVLGGADADYFMLVFGLRLVKADPLDRLFAIEERLSLMQRVAYVAWYGLSGDRMLDRAASWLRTSLENEESLSEDEYLDPYPETSAMKEATAWKTRARSCIQAIENIAAIASLINFIAFLTGGKYRTLFERILRIRVVPRSRSSPMSNANFEYMNRELVWRSLTDFMSYMIPLVNLVRIRRKMMVAGTAFTRSILKRIQEPKTPSSKTANSAIETTSEANQPNATEDKDLETALLLKMEQIEEPENACPLCVDAGRWEDVKRVGGTSRIVARSNACICCLYCYYCLKAAVMEDDEYACGVCGERVEKVVLC</sequence>
<protein>
    <recommendedName>
        <fullName evidence="17">RING-type E3 ubiquitin transferase (cysteine targeting)</fullName>
        <ecNumber evidence="17">2.3.2.36</ecNumber>
    </recommendedName>
    <alternativeName>
        <fullName evidence="15">Peroxin-2</fullName>
    </alternativeName>
</protein>
<evidence type="ECO:0000259" key="19">
    <source>
        <dbReference type="Pfam" id="PF04757"/>
    </source>
</evidence>
<feature type="domain" description="Pex N-terminal" evidence="19">
    <location>
        <begin position="107"/>
        <end position="256"/>
    </location>
</feature>
<keyword evidence="6" id="KW-0812">Transmembrane</keyword>
<comment type="pathway">
    <text evidence="2">Protein modification; protein ubiquitination.</text>
</comment>
<dbReference type="OrthoDB" id="1701437at2759"/>
<dbReference type="AlphaFoldDB" id="A0A507FFA4"/>
<keyword evidence="8" id="KW-0863">Zinc-finger</keyword>
<keyword evidence="13" id="KW-0472">Membrane</keyword>
<evidence type="ECO:0000256" key="11">
    <source>
        <dbReference type="ARBA" id="ARBA00022927"/>
    </source>
</evidence>
<feature type="region of interest" description="Disordered" evidence="18">
    <location>
        <begin position="273"/>
        <end position="296"/>
    </location>
</feature>